<gene>
    <name evidence="1" type="ORF">V5O48_016189</name>
</gene>
<proteinExistence type="predicted"/>
<sequence length="84" mass="9639">MDMEQNNGPADKDNEFEWDLTMDMSGEEKEQWLLDILPIKQALLKARQISFKIINSPTLLLPKWREAVNAAGLPEKMIPRDVAT</sequence>
<dbReference type="Proteomes" id="UP001465976">
    <property type="component" value="Unassembled WGS sequence"/>
</dbReference>
<keyword evidence="2" id="KW-1185">Reference proteome</keyword>
<name>A0ABR3ESE3_9AGAR</name>
<organism evidence="1 2">
    <name type="scientific">Marasmius crinis-equi</name>
    <dbReference type="NCBI Taxonomy" id="585013"/>
    <lineage>
        <taxon>Eukaryota</taxon>
        <taxon>Fungi</taxon>
        <taxon>Dikarya</taxon>
        <taxon>Basidiomycota</taxon>
        <taxon>Agaricomycotina</taxon>
        <taxon>Agaricomycetes</taxon>
        <taxon>Agaricomycetidae</taxon>
        <taxon>Agaricales</taxon>
        <taxon>Marasmiineae</taxon>
        <taxon>Marasmiaceae</taxon>
        <taxon>Marasmius</taxon>
    </lineage>
</organism>
<evidence type="ECO:0000313" key="2">
    <source>
        <dbReference type="Proteomes" id="UP001465976"/>
    </source>
</evidence>
<accession>A0ABR3ESE3</accession>
<dbReference type="EMBL" id="JBAHYK010002107">
    <property type="protein sequence ID" value="KAL0565827.1"/>
    <property type="molecule type" value="Genomic_DNA"/>
</dbReference>
<reference evidence="1 2" key="1">
    <citation type="submission" date="2024-02" db="EMBL/GenBank/DDBJ databases">
        <title>A draft genome for the cacao thread blight pathogen Marasmius crinis-equi.</title>
        <authorList>
            <person name="Cohen S.P."/>
            <person name="Baruah I.K."/>
            <person name="Amoako-Attah I."/>
            <person name="Bukari Y."/>
            <person name="Meinhardt L.W."/>
            <person name="Bailey B.A."/>
        </authorList>
    </citation>
    <scope>NUCLEOTIDE SEQUENCE [LARGE SCALE GENOMIC DNA]</scope>
    <source>
        <strain evidence="1 2">GH-76</strain>
    </source>
</reference>
<protein>
    <submittedName>
        <fullName evidence="1">Uncharacterized protein</fullName>
    </submittedName>
</protein>
<comment type="caution">
    <text evidence="1">The sequence shown here is derived from an EMBL/GenBank/DDBJ whole genome shotgun (WGS) entry which is preliminary data.</text>
</comment>
<evidence type="ECO:0000313" key="1">
    <source>
        <dbReference type="EMBL" id="KAL0565827.1"/>
    </source>
</evidence>